<evidence type="ECO:0000313" key="7">
    <source>
        <dbReference type="Proteomes" id="UP000605846"/>
    </source>
</evidence>
<dbReference type="InterPro" id="IPR027353">
    <property type="entry name" value="NET_dom"/>
</dbReference>
<feature type="region of interest" description="Disordered" evidence="3">
    <location>
        <begin position="483"/>
        <end position="513"/>
    </location>
</feature>
<feature type="compositionally biased region" description="Low complexity" evidence="3">
    <location>
        <begin position="330"/>
        <end position="341"/>
    </location>
</feature>
<feature type="region of interest" description="Disordered" evidence="3">
    <location>
        <begin position="311"/>
        <end position="357"/>
    </location>
</feature>
<sequence>MSLSPDKELTKITRDQTKYCLAIMRNLKKHRDAAPFRQPVDYIKSNVPDYPKIIKQPMDLDTVDSKLSSGAYRTVDEMVADVRLVFSNCYKFNGPEATISMLCQNVEFAFEKSLKQMPPSEEVPRVASDGQLTNTSNPVPLMSRPKRDVQAPRSKGQLAPGATQRAVKKNDNQMKFCMQTLRELKRAKYRDINYPFLAPVDIVTLNIPDYPSIVKRPMDLSTIETKLIDGSYESPESFEADIRLMFNNCYLYNPPTTPVHKMGKELEKVFDEKWKQRSALPKPSQQQPSHGKDHDAIARLERDLVHLSQKVAHIKSGKKGEKRTAKQPRTVSSTSSTGSKTAQKNKRRRTSSAAKLSEDLPDFSFEQKKELSEKINNLSSNRMNTVLQIIQSSMPNLDKDQDEIELDIDSLDRATLHRLHDFVTKNNSVSPKTKQTTKRPRQRQHSAPSNQEVRTVHSSLDYEGNGKPFLCDPYIIRSFRFKSCTDSDSSSGNNSDTDSGSGSNDSETSDSDA</sequence>
<keyword evidence="7" id="KW-1185">Reference proteome</keyword>
<dbReference type="GO" id="GO:0005634">
    <property type="term" value="C:nucleus"/>
    <property type="evidence" value="ECO:0007669"/>
    <property type="project" value="TreeGrafter"/>
</dbReference>
<dbReference type="GO" id="GO:0006338">
    <property type="term" value="P:chromatin remodeling"/>
    <property type="evidence" value="ECO:0007669"/>
    <property type="project" value="TreeGrafter"/>
</dbReference>
<dbReference type="PANTHER" id="PTHR22880">
    <property type="entry name" value="FALZ-RELATED BROMODOMAIN-CONTAINING PROTEINS"/>
    <property type="match status" value="1"/>
</dbReference>
<organism evidence="6 7">
    <name type="scientific">Apophysomyces ossiformis</name>
    <dbReference type="NCBI Taxonomy" id="679940"/>
    <lineage>
        <taxon>Eukaryota</taxon>
        <taxon>Fungi</taxon>
        <taxon>Fungi incertae sedis</taxon>
        <taxon>Mucoromycota</taxon>
        <taxon>Mucoromycotina</taxon>
        <taxon>Mucoromycetes</taxon>
        <taxon>Mucorales</taxon>
        <taxon>Mucorineae</taxon>
        <taxon>Mucoraceae</taxon>
        <taxon>Apophysomyces</taxon>
    </lineage>
</organism>
<dbReference type="PRINTS" id="PR00503">
    <property type="entry name" value="BROMODOMAIN"/>
</dbReference>
<name>A0A8H7BYL3_9FUNG</name>
<feature type="domain" description="Bromo" evidence="4">
    <location>
        <begin position="188"/>
        <end position="260"/>
    </location>
</feature>
<dbReference type="SUPFAM" id="SSF47370">
    <property type="entry name" value="Bromodomain"/>
    <property type="match status" value="2"/>
</dbReference>
<dbReference type="OrthoDB" id="784962at2759"/>
<accession>A0A8H7BYL3</accession>
<dbReference type="Gene3D" id="1.20.1270.220">
    <property type="match status" value="1"/>
</dbReference>
<feature type="domain" description="Bromo" evidence="4">
    <location>
        <begin position="28"/>
        <end position="100"/>
    </location>
</feature>
<protein>
    <recommendedName>
        <fullName evidence="8">Bromodomain-containing protein</fullName>
    </recommendedName>
</protein>
<dbReference type="PROSITE" id="PS50014">
    <property type="entry name" value="BROMODOMAIN_2"/>
    <property type="match status" value="2"/>
</dbReference>
<proteinExistence type="predicted"/>
<keyword evidence="1 2" id="KW-0103">Bromodomain</keyword>
<dbReference type="EMBL" id="JABAYA010000012">
    <property type="protein sequence ID" value="KAF7730999.1"/>
    <property type="molecule type" value="Genomic_DNA"/>
</dbReference>
<dbReference type="SMART" id="SM00297">
    <property type="entry name" value="BROMO"/>
    <property type="match status" value="2"/>
</dbReference>
<dbReference type="GO" id="GO:0006355">
    <property type="term" value="P:regulation of DNA-templated transcription"/>
    <property type="evidence" value="ECO:0007669"/>
    <property type="project" value="TreeGrafter"/>
</dbReference>
<dbReference type="InterPro" id="IPR050935">
    <property type="entry name" value="Bromo_chromatin_reader"/>
</dbReference>
<dbReference type="AlphaFoldDB" id="A0A8H7BYL3"/>
<dbReference type="Gene3D" id="1.20.920.10">
    <property type="entry name" value="Bromodomain-like"/>
    <property type="match status" value="2"/>
</dbReference>
<feature type="domain" description="NET" evidence="5">
    <location>
        <begin position="353"/>
        <end position="434"/>
    </location>
</feature>
<dbReference type="PANTHER" id="PTHR22880:SF225">
    <property type="entry name" value="BROMODOMAIN-CONTAINING PROTEIN BET-1-RELATED"/>
    <property type="match status" value="1"/>
</dbReference>
<dbReference type="GO" id="GO:0000785">
    <property type="term" value="C:chromatin"/>
    <property type="evidence" value="ECO:0007669"/>
    <property type="project" value="TreeGrafter"/>
</dbReference>
<reference evidence="6" key="1">
    <citation type="submission" date="2020-01" db="EMBL/GenBank/DDBJ databases">
        <title>Genome Sequencing of Three Apophysomyces-Like Fungal Strains Confirms a Novel Fungal Genus in the Mucoromycota with divergent Burkholderia-like Endosymbiotic Bacteria.</title>
        <authorList>
            <person name="Stajich J.E."/>
            <person name="Macias A.M."/>
            <person name="Carter-House D."/>
            <person name="Lovett B."/>
            <person name="Kasson L.R."/>
            <person name="Berry K."/>
            <person name="Grigoriev I."/>
            <person name="Chang Y."/>
            <person name="Spatafora J."/>
            <person name="Kasson M.T."/>
        </authorList>
    </citation>
    <scope>NUCLEOTIDE SEQUENCE</scope>
    <source>
        <strain evidence="6">NRRL A-21654</strain>
    </source>
</reference>
<dbReference type="InterPro" id="IPR036427">
    <property type="entry name" value="Bromodomain-like_sf"/>
</dbReference>
<dbReference type="Pfam" id="PF00439">
    <property type="entry name" value="Bromodomain"/>
    <property type="match status" value="2"/>
</dbReference>
<evidence type="ECO:0000259" key="4">
    <source>
        <dbReference type="PROSITE" id="PS50014"/>
    </source>
</evidence>
<feature type="compositionally biased region" description="Polar residues" evidence="3">
    <location>
        <begin position="424"/>
        <end position="434"/>
    </location>
</feature>
<dbReference type="InterPro" id="IPR001487">
    <property type="entry name" value="Bromodomain"/>
</dbReference>
<evidence type="ECO:0000313" key="6">
    <source>
        <dbReference type="EMBL" id="KAF7730999.1"/>
    </source>
</evidence>
<dbReference type="Pfam" id="PF17035">
    <property type="entry name" value="BET"/>
    <property type="match status" value="1"/>
</dbReference>
<dbReference type="PROSITE" id="PS51525">
    <property type="entry name" value="NET"/>
    <property type="match status" value="1"/>
</dbReference>
<evidence type="ECO:0000256" key="3">
    <source>
        <dbReference type="SAM" id="MobiDB-lite"/>
    </source>
</evidence>
<feature type="compositionally biased region" description="Basic residues" evidence="3">
    <location>
        <begin position="435"/>
        <end position="444"/>
    </location>
</feature>
<feature type="region of interest" description="Disordered" evidence="3">
    <location>
        <begin position="119"/>
        <end position="162"/>
    </location>
</feature>
<evidence type="ECO:0008006" key="8">
    <source>
        <dbReference type="Google" id="ProtNLM"/>
    </source>
</evidence>
<dbReference type="Proteomes" id="UP000605846">
    <property type="component" value="Unassembled WGS sequence"/>
</dbReference>
<feature type="region of interest" description="Disordered" evidence="3">
    <location>
        <begin position="422"/>
        <end position="462"/>
    </location>
</feature>
<feature type="compositionally biased region" description="Polar residues" evidence="3">
    <location>
        <begin position="445"/>
        <end position="458"/>
    </location>
</feature>
<feature type="compositionally biased region" description="Low complexity" evidence="3">
    <location>
        <begin position="486"/>
        <end position="506"/>
    </location>
</feature>
<evidence type="ECO:0000256" key="1">
    <source>
        <dbReference type="ARBA" id="ARBA00023117"/>
    </source>
</evidence>
<gene>
    <name evidence="6" type="ORF">EC973_001045</name>
</gene>
<dbReference type="InterPro" id="IPR038336">
    <property type="entry name" value="NET_sf"/>
</dbReference>
<comment type="caution">
    <text evidence="6">The sequence shown here is derived from an EMBL/GenBank/DDBJ whole genome shotgun (WGS) entry which is preliminary data.</text>
</comment>
<evidence type="ECO:0000259" key="5">
    <source>
        <dbReference type="PROSITE" id="PS51525"/>
    </source>
</evidence>
<evidence type="ECO:0000256" key="2">
    <source>
        <dbReference type="PROSITE-ProRule" id="PRU00035"/>
    </source>
</evidence>